<evidence type="ECO:0000313" key="2">
    <source>
        <dbReference type="EMBL" id="NBR94222.1"/>
    </source>
</evidence>
<accession>A0A965GEL5</accession>
<protein>
    <submittedName>
        <fullName evidence="2">Folate-binding protein</fullName>
    </submittedName>
</protein>
<dbReference type="PANTHER" id="PTHR22602:SF0">
    <property type="entry name" value="TRANSFERASE CAF17, MITOCHONDRIAL-RELATED"/>
    <property type="match status" value="1"/>
</dbReference>
<keyword evidence="1" id="KW-0809">Transit peptide</keyword>
<dbReference type="InterPro" id="IPR045179">
    <property type="entry name" value="YgfZ/GcvT"/>
</dbReference>
<comment type="caution">
    <text evidence="2">The sequence shown here is derived from an EMBL/GenBank/DDBJ whole genome shotgun (WGS) entry which is preliminary data.</text>
</comment>
<dbReference type="InterPro" id="IPR027266">
    <property type="entry name" value="TrmE/GcvT-like"/>
</dbReference>
<evidence type="ECO:0000313" key="3">
    <source>
        <dbReference type="Proteomes" id="UP000740727"/>
    </source>
</evidence>
<dbReference type="EMBL" id="RFXN01000078">
    <property type="protein sequence ID" value="NBR94222.1"/>
    <property type="molecule type" value="Genomic_DNA"/>
</dbReference>
<evidence type="ECO:0000256" key="1">
    <source>
        <dbReference type="ARBA" id="ARBA00022946"/>
    </source>
</evidence>
<gene>
    <name evidence="2" type="ORF">EBT44_05240</name>
</gene>
<dbReference type="InterPro" id="IPR017703">
    <property type="entry name" value="YgfZ/GCV_T_CS"/>
</dbReference>
<dbReference type="Gene3D" id="3.30.1360.120">
    <property type="entry name" value="Probable tRNA modification gtpase trme, domain 1"/>
    <property type="match status" value="2"/>
</dbReference>
<dbReference type="GO" id="GO:0016226">
    <property type="term" value="P:iron-sulfur cluster assembly"/>
    <property type="evidence" value="ECO:0007669"/>
    <property type="project" value="TreeGrafter"/>
</dbReference>
<name>A0A965GEL5_9PROT</name>
<sequence length="301" mass="32433">MSAVFVDAGPDLGAVWHFGEPVKEQRALEAGKAFVNLGHLPVLAITGVDRLSWIHSLSTQDVEKLAPGEWKSGYILDPQGHLEFPLLMVDDGERLFLFTEISTHQGLLKFLNAMRFTLRVEVRDASGEVALFKAPGVTDHIGGPYALVPRSEIESMKANFALTATEVGTWALDAHRVALGQPRFGFESDAKTIPNEIGVLNIAVHMNKGCYRGQETVAKVFNLGKPPRRLTLLHLDGSGVDLPAPGTPVTVDGKIIGFLGTVARHHELGSIALALVKRSIPLDATVYAGTVPATQEEIVAP</sequence>
<dbReference type="Proteomes" id="UP000740727">
    <property type="component" value="Unassembled WGS sequence"/>
</dbReference>
<dbReference type="PANTHER" id="PTHR22602">
    <property type="entry name" value="TRANSFERASE CAF17, MITOCHONDRIAL-RELATED"/>
    <property type="match status" value="1"/>
</dbReference>
<dbReference type="AlphaFoldDB" id="A0A965GEL5"/>
<dbReference type="PIRSF" id="PIRSF006487">
    <property type="entry name" value="GcvT"/>
    <property type="match status" value="1"/>
</dbReference>
<proteinExistence type="predicted"/>
<organism evidence="2 3">
    <name type="scientific">Candidatus Fonsibacter lacus</name>
    <dbReference type="NCBI Taxonomy" id="2576439"/>
    <lineage>
        <taxon>Bacteria</taxon>
        <taxon>Pseudomonadati</taxon>
        <taxon>Pseudomonadota</taxon>
        <taxon>Alphaproteobacteria</taxon>
        <taxon>Candidatus Pelagibacterales</taxon>
        <taxon>Candidatus Pelagibacterales incertae sedis</taxon>
        <taxon>Candidatus Fonsibacter</taxon>
    </lineage>
</organism>
<dbReference type="NCBIfam" id="TIGR03317">
    <property type="entry name" value="ygfZ_signature"/>
    <property type="match status" value="1"/>
</dbReference>
<dbReference type="SUPFAM" id="SSF103025">
    <property type="entry name" value="Folate-binding domain"/>
    <property type="match status" value="1"/>
</dbReference>
<reference evidence="2" key="1">
    <citation type="submission" date="2018-10" db="EMBL/GenBank/DDBJ databases">
        <title>Iterative Subtractive Binning of Freshwater Chronoseries Metagenomes Recovers Nearly Complete Genomes from over Four Hundred Novel Species.</title>
        <authorList>
            <person name="Rodriguez-R L.M."/>
            <person name="Tsementzi D."/>
            <person name="Luo C."/>
            <person name="Konstantinidis K.T."/>
        </authorList>
    </citation>
    <scope>NUCLEOTIDE SEQUENCE</scope>
    <source>
        <strain evidence="2">WB5_2A_028</strain>
    </source>
</reference>